<organism evidence="1">
    <name type="scientific">Rhizophora mucronata</name>
    <name type="common">Asiatic mangrove</name>
    <dbReference type="NCBI Taxonomy" id="61149"/>
    <lineage>
        <taxon>Eukaryota</taxon>
        <taxon>Viridiplantae</taxon>
        <taxon>Streptophyta</taxon>
        <taxon>Embryophyta</taxon>
        <taxon>Tracheophyta</taxon>
        <taxon>Spermatophyta</taxon>
        <taxon>Magnoliopsida</taxon>
        <taxon>eudicotyledons</taxon>
        <taxon>Gunneridae</taxon>
        <taxon>Pentapetalae</taxon>
        <taxon>rosids</taxon>
        <taxon>fabids</taxon>
        <taxon>Malpighiales</taxon>
        <taxon>Rhizophoraceae</taxon>
        <taxon>Rhizophora</taxon>
    </lineage>
</organism>
<sequence>MRMSNWLWNLTFLNKDQQNLCVTPRVSCA</sequence>
<dbReference type="EMBL" id="GGEC01066074">
    <property type="protein sequence ID" value="MBX46558.1"/>
    <property type="molecule type" value="Transcribed_RNA"/>
</dbReference>
<accession>A0A2P2NVM0</accession>
<proteinExistence type="predicted"/>
<name>A0A2P2NVM0_RHIMU</name>
<dbReference type="AlphaFoldDB" id="A0A2P2NVM0"/>
<protein>
    <submittedName>
        <fullName evidence="1">Uncharacterized protein</fullName>
    </submittedName>
</protein>
<evidence type="ECO:0000313" key="1">
    <source>
        <dbReference type="EMBL" id="MBX46558.1"/>
    </source>
</evidence>
<reference evidence="1" key="1">
    <citation type="submission" date="2018-02" db="EMBL/GenBank/DDBJ databases">
        <title>Rhizophora mucronata_Transcriptome.</title>
        <authorList>
            <person name="Meera S.P."/>
            <person name="Sreeshan A."/>
            <person name="Augustine A."/>
        </authorList>
    </citation>
    <scope>NUCLEOTIDE SEQUENCE</scope>
    <source>
        <tissue evidence="1">Leaf</tissue>
    </source>
</reference>